<evidence type="ECO:0000313" key="1">
    <source>
        <dbReference type="EMBL" id="MFC0316048.1"/>
    </source>
</evidence>
<gene>
    <name evidence="1" type="ORF">ACFFJD_14440</name>
</gene>
<accession>A0ABV6HDP0</accession>
<dbReference type="EMBL" id="JBHLWV010000027">
    <property type="protein sequence ID" value="MFC0316048.1"/>
    <property type="molecule type" value="Genomic_DNA"/>
</dbReference>
<evidence type="ECO:0008006" key="3">
    <source>
        <dbReference type="Google" id="ProtNLM"/>
    </source>
</evidence>
<dbReference type="Proteomes" id="UP001589783">
    <property type="component" value="Unassembled WGS sequence"/>
</dbReference>
<organism evidence="1 2">
    <name type="scientific">Gordonia phosphorivorans</name>
    <dbReference type="NCBI Taxonomy" id="1056982"/>
    <lineage>
        <taxon>Bacteria</taxon>
        <taxon>Bacillati</taxon>
        <taxon>Actinomycetota</taxon>
        <taxon>Actinomycetes</taxon>
        <taxon>Mycobacteriales</taxon>
        <taxon>Gordoniaceae</taxon>
        <taxon>Gordonia</taxon>
    </lineage>
</organism>
<dbReference type="RefSeq" id="WP_382365359.1">
    <property type="nucleotide sequence ID" value="NZ_JBHLWV010000027.1"/>
</dbReference>
<reference evidence="1 2" key="1">
    <citation type="submission" date="2024-09" db="EMBL/GenBank/DDBJ databases">
        <authorList>
            <person name="Sun Q."/>
            <person name="Mori K."/>
        </authorList>
    </citation>
    <scope>NUCLEOTIDE SEQUENCE [LARGE SCALE GENOMIC DNA]</scope>
    <source>
        <strain evidence="1 2">CCM 7957</strain>
    </source>
</reference>
<proteinExistence type="predicted"/>
<keyword evidence="2" id="KW-1185">Reference proteome</keyword>
<evidence type="ECO:0000313" key="2">
    <source>
        <dbReference type="Proteomes" id="UP001589783"/>
    </source>
</evidence>
<comment type="caution">
    <text evidence="1">The sequence shown here is derived from an EMBL/GenBank/DDBJ whole genome shotgun (WGS) entry which is preliminary data.</text>
</comment>
<sequence>MLSELLGSALPVSDDPRERSRHAFGFVSGWLFSEPMRELLVEFGEHLPPSGSMPSPPPDDDWLHSGEALPAWIPDLLRGTAEDGRLTADQVDVLRRTIAVEQIAAEHFDFRGRGATGYRERHQAVAADFSDDRRERIFRLAAQLGLVNEAAPRYPEYDETLILGGGYSSPQLRAKYASQIGRNYELGRLYFLGSPRFLIAEPPEAPAVEYYARGASDEFDLMIGAAEREFSLISAAPILVCGCVATDVLCEEWREAFGEPGETPLAYTHERVADLRDGGGPRGQVLSAHTSRPPFRPDTSDTFALWARVSEPQLGQRALIVTTQVFVPFQAFDGVRRLYLAHGLDVDAVGFGAGWGDRPLTAEYLLQETLSAMRSARRLLVDAAEVLLDVPVTDPPMEMS</sequence>
<name>A0ABV6HDP0_9ACTN</name>
<protein>
    <recommendedName>
        <fullName evidence="3">SIR2-like domain-containing protein</fullName>
    </recommendedName>
</protein>